<gene>
    <name evidence="3" type="ORF">OSB04_un000917</name>
</gene>
<dbReference type="Pfam" id="PF13966">
    <property type="entry name" value="zf-RVT"/>
    <property type="match status" value="1"/>
</dbReference>
<dbReference type="AlphaFoldDB" id="A0AA38S4Z9"/>
<dbReference type="EMBL" id="JARYMX010000095">
    <property type="protein sequence ID" value="KAJ9535918.1"/>
    <property type="molecule type" value="Genomic_DNA"/>
</dbReference>
<evidence type="ECO:0000256" key="1">
    <source>
        <dbReference type="SAM" id="MobiDB-lite"/>
    </source>
</evidence>
<feature type="region of interest" description="Disordered" evidence="1">
    <location>
        <begin position="455"/>
        <end position="479"/>
    </location>
</feature>
<name>A0AA38S4Z9_9ASTR</name>
<proteinExistence type="predicted"/>
<accession>A0AA38S4Z9</accession>
<evidence type="ECO:0000313" key="3">
    <source>
        <dbReference type="EMBL" id="KAJ9535918.1"/>
    </source>
</evidence>
<organism evidence="3 4">
    <name type="scientific">Centaurea solstitialis</name>
    <name type="common">yellow star-thistle</name>
    <dbReference type="NCBI Taxonomy" id="347529"/>
    <lineage>
        <taxon>Eukaryota</taxon>
        <taxon>Viridiplantae</taxon>
        <taxon>Streptophyta</taxon>
        <taxon>Embryophyta</taxon>
        <taxon>Tracheophyta</taxon>
        <taxon>Spermatophyta</taxon>
        <taxon>Magnoliopsida</taxon>
        <taxon>eudicotyledons</taxon>
        <taxon>Gunneridae</taxon>
        <taxon>Pentapetalae</taxon>
        <taxon>asterids</taxon>
        <taxon>campanulids</taxon>
        <taxon>Asterales</taxon>
        <taxon>Asteraceae</taxon>
        <taxon>Carduoideae</taxon>
        <taxon>Cardueae</taxon>
        <taxon>Centaureinae</taxon>
        <taxon>Centaurea</taxon>
    </lineage>
</organism>
<evidence type="ECO:0000259" key="2">
    <source>
        <dbReference type="Pfam" id="PF13966"/>
    </source>
</evidence>
<protein>
    <recommendedName>
        <fullName evidence="2">Reverse transcriptase zinc-binding domain-containing protein</fullName>
    </recommendedName>
</protein>
<dbReference type="Proteomes" id="UP001172457">
    <property type="component" value="Unassembled WGS sequence"/>
</dbReference>
<dbReference type="InterPro" id="IPR026960">
    <property type="entry name" value="RVT-Znf"/>
</dbReference>
<comment type="caution">
    <text evidence="3">The sequence shown here is derived from an EMBL/GenBank/DDBJ whole genome shotgun (WGS) entry which is preliminary data.</text>
</comment>
<sequence>MYVFHKRAQLVSALPVSASAVVDSDAVNGYFLYGLPLVNSSCFGLGLHLRKRFLRAVPKTVNIFMWRLRLGRLPTCVVLDKMGVDLDSHLCPRCGEEVESIPHAFFTCDKMKLLWELIGRNSWKQDNKEGLMRKGRKDGERRYGVYFTEQNGVREGKFGNRDNFLRATNKSVLVAIVKGQQPEDRFGSLVMRPIRRLTKLRNKWISENRSAWATRIGLTRSHDNSLVSHDPKSISLNKDYMEFNGRFKREAHACQFKRTQGAISTTHLAVPEAGRQAVHLLPNVITGLSQFVLAGISNMVYSDFESPSTLLPQAHFDLIDDTIIMAQFVNIKTLYRRYDYNSASLFERYHRPYWAQTNPRQFWAEARLLKHAARGRSPRTSRMRPPGLELRCCYLLPNQVYFGGDTLTPGPIGPTPLYLHEHAPGNPLSRSPAVDEIFASRRIARVAFGTQTGWDRTGRDRTGQYRTGQESRTGLDGTGLDRTEQVSVLCLVRLGLDWTELDKFHS</sequence>
<reference evidence="3" key="1">
    <citation type="submission" date="2023-03" db="EMBL/GenBank/DDBJ databases">
        <title>Chromosome-scale reference genome and RAD-based genetic map of yellow starthistle (Centaurea solstitialis) reveal putative structural variation and QTLs associated with invader traits.</title>
        <authorList>
            <person name="Reatini B."/>
            <person name="Cang F.A."/>
            <person name="Jiang Q."/>
            <person name="Mckibben M.T.W."/>
            <person name="Barker M.S."/>
            <person name="Rieseberg L.H."/>
            <person name="Dlugosch K.M."/>
        </authorList>
    </citation>
    <scope>NUCLEOTIDE SEQUENCE</scope>
    <source>
        <strain evidence="3">CAN-66</strain>
        <tissue evidence="3">Leaf</tissue>
    </source>
</reference>
<evidence type="ECO:0000313" key="4">
    <source>
        <dbReference type="Proteomes" id="UP001172457"/>
    </source>
</evidence>
<keyword evidence="4" id="KW-1185">Reference proteome</keyword>
<feature type="domain" description="Reverse transcriptase zinc-binding" evidence="2">
    <location>
        <begin position="56"/>
        <end position="115"/>
    </location>
</feature>